<organism evidence="2 3">
    <name type="scientific">Bradyrhizobium manausense</name>
    <dbReference type="NCBI Taxonomy" id="989370"/>
    <lineage>
        <taxon>Bacteria</taxon>
        <taxon>Pseudomonadati</taxon>
        <taxon>Pseudomonadota</taxon>
        <taxon>Alphaproteobacteria</taxon>
        <taxon>Hyphomicrobiales</taxon>
        <taxon>Nitrobacteraceae</taxon>
        <taxon>Bradyrhizobium</taxon>
    </lineage>
</organism>
<proteinExistence type="predicted"/>
<keyword evidence="1" id="KW-1133">Transmembrane helix</keyword>
<evidence type="ECO:0000313" key="3">
    <source>
        <dbReference type="Proteomes" id="UP000051936"/>
    </source>
</evidence>
<feature type="transmembrane region" description="Helical" evidence="1">
    <location>
        <begin position="366"/>
        <end position="386"/>
    </location>
</feature>
<dbReference type="RefSeq" id="WP_057747990.1">
    <property type="nucleotide sequence ID" value="NZ_LJYG01000062.1"/>
</dbReference>
<feature type="transmembrane region" description="Helical" evidence="1">
    <location>
        <begin position="12"/>
        <end position="33"/>
    </location>
</feature>
<feature type="transmembrane region" description="Helical" evidence="1">
    <location>
        <begin position="297"/>
        <end position="317"/>
    </location>
</feature>
<reference evidence="2 3" key="1">
    <citation type="submission" date="2015-09" db="EMBL/GenBank/DDBJ databases">
        <title>Draft Genome Sequence of Bradyrhizobium manausense Strain BR 3351T, a Novel Symbiotic Nitrogen-Fixing Alphaproteobacterium Isolated from Brazilian Amazon Rain Forest.</title>
        <authorList>
            <person name="De Araujo J.L."/>
            <person name="Zilli J.E."/>
        </authorList>
    </citation>
    <scope>NUCLEOTIDE SEQUENCE [LARGE SCALE GENOMIC DNA]</scope>
    <source>
        <strain evidence="2 3">BR3351</strain>
    </source>
</reference>
<sequence>MQIAHVVDPLNAIFESFGGPVLVVLFYWFRFHTMKGTRSFTTRPLFLFGLAVFITPFLVIYAVLPDKLSPLASVWLLMFVWLIPVAPKAWRKFCQELAGIPVAALALREALAAAPFQVGPDDMPSLQRKLSRVGYQIDDFRATQSTAIQSRFLKISALMLHLERWACEHEGFMERNSDLYAELLAVYDALCFRTVRVLKSSTEIYGAIMEDSHVEPDDWQALDKLSTRHTVVSQLQLAAQTAAGCMLEDLRKDMDALLNNLLLFAARAALAGEWTFARSRQRLGAIGFTLEPAPPGIAKFVAVAAGFGFVWCLAWLLGSGKIVHMPGDQDVGMMRTLLMTPLYLIVNFWLVYYFKRQYAFANETIFGRLPVGFILTVGLWGALILFPVQAAFDFYQFPQRPYLDVVLHELPVLIFPWGIAAMAALLVQDSTWGKRSRKTRRMRDGLVFGGGMTVLLWVLLAIHRVSPMPVMEVVDNVSGWTFVWSFVLPTFGFGFTIGYAFMAWLREAASRVPVKRPVMASPVLASV</sequence>
<name>A0A0R3DXC6_9BRAD</name>
<evidence type="ECO:0000256" key="1">
    <source>
        <dbReference type="SAM" id="Phobius"/>
    </source>
</evidence>
<feature type="transmembrane region" description="Helical" evidence="1">
    <location>
        <begin position="70"/>
        <end position="90"/>
    </location>
</feature>
<keyword evidence="1" id="KW-0812">Transmembrane</keyword>
<feature type="transmembrane region" description="Helical" evidence="1">
    <location>
        <begin position="337"/>
        <end position="354"/>
    </location>
</feature>
<dbReference type="OrthoDB" id="8176836at2"/>
<feature type="transmembrane region" description="Helical" evidence="1">
    <location>
        <begin position="45"/>
        <end position="64"/>
    </location>
</feature>
<comment type="caution">
    <text evidence="2">The sequence shown here is derived from an EMBL/GenBank/DDBJ whole genome shotgun (WGS) entry which is preliminary data.</text>
</comment>
<feature type="transmembrane region" description="Helical" evidence="1">
    <location>
        <begin position="446"/>
        <end position="462"/>
    </location>
</feature>
<dbReference type="Proteomes" id="UP000051936">
    <property type="component" value="Unassembled WGS sequence"/>
</dbReference>
<accession>A0A0R3DXC6</accession>
<keyword evidence="3" id="KW-1185">Reference proteome</keyword>
<dbReference type="EMBL" id="LJYG01000062">
    <property type="protein sequence ID" value="KRQ12766.1"/>
    <property type="molecule type" value="Genomic_DNA"/>
</dbReference>
<feature type="transmembrane region" description="Helical" evidence="1">
    <location>
        <begin position="482"/>
        <end position="505"/>
    </location>
</feature>
<keyword evidence="1" id="KW-0472">Membrane</keyword>
<gene>
    <name evidence="2" type="ORF">AOQ71_16730</name>
</gene>
<evidence type="ECO:0000313" key="2">
    <source>
        <dbReference type="EMBL" id="KRQ12766.1"/>
    </source>
</evidence>
<protein>
    <submittedName>
        <fullName evidence="2">Uncharacterized protein</fullName>
    </submittedName>
</protein>
<feature type="transmembrane region" description="Helical" evidence="1">
    <location>
        <begin position="406"/>
        <end position="426"/>
    </location>
</feature>
<dbReference type="STRING" id="989370.AOQ71_16730"/>
<dbReference type="AlphaFoldDB" id="A0A0R3DXC6"/>